<protein>
    <submittedName>
        <fullName evidence="2">Uncharacterized protein</fullName>
    </submittedName>
</protein>
<evidence type="ECO:0000313" key="2">
    <source>
        <dbReference type="EMBL" id="KPL14185.1"/>
    </source>
</evidence>
<dbReference type="AlphaFoldDB" id="A0A0S8JWT7"/>
<keyword evidence="1" id="KW-0472">Membrane</keyword>
<dbReference type="Proteomes" id="UP000050975">
    <property type="component" value="Unassembled WGS sequence"/>
</dbReference>
<evidence type="ECO:0000313" key="3">
    <source>
        <dbReference type="Proteomes" id="UP000050975"/>
    </source>
</evidence>
<feature type="transmembrane region" description="Helical" evidence="1">
    <location>
        <begin position="16"/>
        <end position="41"/>
    </location>
</feature>
<keyword evidence="1" id="KW-1133">Transmembrane helix</keyword>
<evidence type="ECO:0000256" key="1">
    <source>
        <dbReference type="SAM" id="Phobius"/>
    </source>
</evidence>
<keyword evidence="1" id="KW-0812">Transmembrane</keyword>
<gene>
    <name evidence="2" type="ORF">AMJ74_03905</name>
</gene>
<comment type="caution">
    <text evidence="2">The sequence shown here is derived from an EMBL/GenBank/DDBJ whole genome shotgun (WGS) entry which is preliminary data.</text>
</comment>
<name>A0A0S8JWT7_UNCW3</name>
<accession>A0A0S8JWT7</accession>
<dbReference type="EMBL" id="LJVE01000062">
    <property type="protein sequence ID" value="KPL14185.1"/>
    <property type="molecule type" value="Genomic_DNA"/>
</dbReference>
<organism evidence="2 3">
    <name type="scientific">candidate division WOR_3 bacterium SM1_77</name>
    <dbReference type="NCBI Taxonomy" id="1703778"/>
    <lineage>
        <taxon>Bacteria</taxon>
        <taxon>Bacteria division WOR-3</taxon>
    </lineage>
</organism>
<sequence length="129" mass="14620">MADCILHYMENRVVVQVPYCLLVITLALLLQWAGGVFFIYVKYLGFLKTNSILWLLGHKFKPPFSTCWKRKDCKNQIASIGCARAVWALFEEISSRNSTFSSFGPAQQQPACFLFALCIVKLILLGHSI</sequence>
<reference evidence="2 3" key="1">
    <citation type="journal article" date="2015" name="Microbiome">
        <title>Genomic resolution of linkages in carbon, nitrogen, and sulfur cycling among widespread estuary sediment bacteria.</title>
        <authorList>
            <person name="Baker B.J."/>
            <person name="Lazar C.S."/>
            <person name="Teske A.P."/>
            <person name="Dick G.J."/>
        </authorList>
    </citation>
    <scope>NUCLEOTIDE SEQUENCE [LARGE SCALE GENOMIC DNA]</scope>
    <source>
        <strain evidence="2">SM1_77</strain>
    </source>
</reference>
<proteinExistence type="predicted"/>